<dbReference type="AlphaFoldDB" id="A0A2Z2HIX4"/>
<feature type="transmembrane region" description="Helical" evidence="1">
    <location>
        <begin position="6"/>
        <end position="29"/>
    </location>
</feature>
<keyword evidence="3" id="KW-1185">Reference proteome</keyword>
<dbReference type="EMBL" id="CP021324">
    <property type="protein sequence ID" value="ARS64092.1"/>
    <property type="molecule type" value="Genomic_DNA"/>
</dbReference>
<evidence type="ECO:0008006" key="4">
    <source>
        <dbReference type="Google" id="ProtNLM"/>
    </source>
</evidence>
<keyword evidence="1" id="KW-0472">Membrane</keyword>
<dbReference type="KEGG" id="nct:NMSP_0469"/>
<accession>A0A2Z2HIX4</accession>
<organism evidence="2 3">
    <name type="scientific">Candidatus Nitrosomarinus catalinensis</name>
    <dbReference type="NCBI Taxonomy" id="1898749"/>
    <lineage>
        <taxon>Archaea</taxon>
        <taxon>Nitrososphaerota</taxon>
        <taxon>Nitrososphaeria</taxon>
        <taxon>Nitrosopumilales</taxon>
        <taxon>Nitrosopumilaceae</taxon>
        <taxon>Candidatus Nitrosomarinus</taxon>
    </lineage>
</organism>
<evidence type="ECO:0000256" key="1">
    <source>
        <dbReference type="SAM" id="Phobius"/>
    </source>
</evidence>
<dbReference type="Proteomes" id="UP000249949">
    <property type="component" value="Chromosome"/>
</dbReference>
<evidence type="ECO:0000313" key="2">
    <source>
        <dbReference type="EMBL" id="ARS64092.1"/>
    </source>
</evidence>
<sequence length="30" mass="3157">MNIDGSKIIFSLGVTAAIATAVIALYFSIR</sequence>
<evidence type="ECO:0000313" key="3">
    <source>
        <dbReference type="Proteomes" id="UP000249949"/>
    </source>
</evidence>
<keyword evidence="1" id="KW-1133">Transmembrane helix</keyword>
<name>A0A2Z2HIX4_9ARCH</name>
<proteinExistence type="predicted"/>
<protein>
    <recommendedName>
        <fullName evidence="4">YnhF family membrane protein</fullName>
    </recommendedName>
</protein>
<gene>
    <name evidence="2" type="ORF">NMSP_0469</name>
</gene>
<keyword evidence="1" id="KW-0812">Transmembrane</keyword>
<reference evidence="2 3" key="1">
    <citation type="journal article" date="2017" name="Environ. Microbiol.">
        <title>Genome and epigenome of a novel marine Thaumarchaeota strain suggest viral infection, phosphorothioation DNA modification and multiple restriction systems.</title>
        <authorList>
            <person name="Ahlgren N.A."/>
            <person name="Chen Y."/>
            <person name="Needham D.M."/>
            <person name="Parada A.E."/>
            <person name="Sachdeva R."/>
            <person name="Trinh V."/>
            <person name="Chen T."/>
            <person name="Fuhrman J.A."/>
        </authorList>
    </citation>
    <scope>NUCLEOTIDE SEQUENCE [LARGE SCALE GENOMIC DNA]</scope>
    <source>
        <strain evidence="2 3">SPOT01</strain>
    </source>
</reference>